<dbReference type="Proteomes" id="UP000287651">
    <property type="component" value="Unassembled WGS sequence"/>
</dbReference>
<evidence type="ECO:0000256" key="1">
    <source>
        <dbReference type="SAM" id="MobiDB-lite"/>
    </source>
</evidence>
<feature type="region of interest" description="Disordered" evidence="1">
    <location>
        <begin position="107"/>
        <end position="133"/>
    </location>
</feature>
<feature type="compositionally biased region" description="Basic and acidic residues" evidence="1">
    <location>
        <begin position="123"/>
        <end position="133"/>
    </location>
</feature>
<name>A0A426X7Z7_ENSVE</name>
<proteinExistence type="predicted"/>
<sequence>MLVGDRGQDPDNGAPILAKSEGLHELLGDGLSRCDPRVGMIRAAGELDCFSAHIRLSESGKSEEKAEASCKYLWGTSVCNRPFSFVCNLLEFVISMEKKKVTLHLSAPHEQGSKTSSYGLHPYRVDKRSREGG</sequence>
<evidence type="ECO:0000313" key="3">
    <source>
        <dbReference type="Proteomes" id="UP000287651"/>
    </source>
</evidence>
<dbReference type="EMBL" id="AMZH03024793">
    <property type="protein sequence ID" value="RRT35602.1"/>
    <property type="molecule type" value="Genomic_DNA"/>
</dbReference>
<comment type="caution">
    <text evidence="2">The sequence shown here is derived from an EMBL/GenBank/DDBJ whole genome shotgun (WGS) entry which is preliminary data.</text>
</comment>
<evidence type="ECO:0000313" key="2">
    <source>
        <dbReference type="EMBL" id="RRT35602.1"/>
    </source>
</evidence>
<protein>
    <submittedName>
        <fullName evidence="2">Uncharacterized protein</fullName>
    </submittedName>
</protein>
<reference evidence="2 3" key="1">
    <citation type="journal article" date="2014" name="Agronomy (Basel)">
        <title>A Draft Genome Sequence for Ensete ventricosum, the Drought-Tolerant Tree Against Hunger.</title>
        <authorList>
            <person name="Harrison J."/>
            <person name="Moore K.A."/>
            <person name="Paszkiewicz K."/>
            <person name="Jones T."/>
            <person name="Grant M."/>
            <person name="Ambacheew D."/>
            <person name="Muzemil S."/>
            <person name="Studholme D.J."/>
        </authorList>
    </citation>
    <scope>NUCLEOTIDE SEQUENCE [LARGE SCALE GENOMIC DNA]</scope>
</reference>
<accession>A0A426X7Z7</accession>
<dbReference type="AlphaFoldDB" id="A0A426X7Z7"/>
<organism evidence="2 3">
    <name type="scientific">Ensete ventricosum</name>
    <name type="common">Abyssinian banana</name>
    <name type="synonym">Musa ensete</name>
    <dbReference type="NCBI Taxonomy" id="4639"/>
    <lineage>
        <taxon>Eukaryota</taxon>
        <taxon>Viridiplantae</taxon>
        <taxon>Streptophyta</taxon>
        <taxon>Embryophyta</taxon>
        <taxon>Tracheophyta</taxon>
        <taxon>Spermatophyta</taxon>
        <taxon>Magnoliopsida</taxon>
        <taxon>Liliopsida</taxon>
        <taxon>Zingiberales</taxon>
        <taxon>Musaceae</taxon>
        <taxon>Ensete</taxon>
    </lineage>
</organism>
<gene>
    <name evidence="2" type="ORF">B296_00040478</name>
</gene>